<sequence>MAAAAPEWTMLPQLNGERAGTAILFATDEWFAEAGNLNREGPPQFDPNAFDTHGKVMDGWESRRKRTAGHDWCLMKLGLSGVIRGFEVDTSFFTGNQVPRISIQAACISGDLPPVGQGATAWTAKPRKGSKATDEEARRLVNLGTDKWHTLVPMTPLQPGYIDCCKHFFPVEDARRWTHLRINYFPDGGVARIRCFGEVQKDWGQVVLGPEELVDLAATENGGIGLMASNSHYGRPQNMLGMGRAVNMGDGWETARNPNRPPVFATDEQGMMKLPGNDWCVIQLGAAGLVRAISIDTLHFKGNYPESCLIEAACSPGSSRLDFKPEEAQWKVLLPRTRLSPHNDHRFDDKSGMLNLPTPVTHIRLTIYPDGVSDCLLPPASLTFPVTGRVEAADLG</sequence>
<evidence type="ECO:0000313" key="4">
    <source>
        <dbReference type="EnsemblProtists" id="EKX45184"/>
    </source>
</evidence>
<name>L1JAQ9_GUITC</name>
<evidence type="ECO:0000313" key="3">
    <source>
        <dbReference type="EMBL" id="EKX45184.1"/>
    </source>
</evidence>
<dbReference type="AlphaFoldDB" id="L1JAQ9"/>
<dbReference type="NCBIfam" id="TIGR02961">
    <property type="entry name" value="allantoicase"/>
    <property type="match status" value="1"/>
</dbReference>
<reference evidence="4" key="3">
    <citation type="submission" date="2015-06" db="UniProtKB">
        <authorList>
            <consortium name="EnsemblProtists"/>
        </authorList>
    </citation>
    <scope>IDENTIFICATION</scope>
</reference>
<reference evidence="5" key="2">
    <citation type="submission" date="2012-11" db="EMBL/GenBank/DDBJ databases">
        <authorList>
            <person name="Kuo A."/>
            <person name="Curtis B.A."/>
            <person name="Tanifuji G."/>
            <person name="Burki F."/>
            <person name="Gruber A."/>
            <person name="Irimia M."/>
            <person name="Maruyama S."/>
            <person name="Arias M.C."/>
            <person name="Ball S.G."/>
            <person name="Gile G.H."/>
            <person name="Hirakawa Y."/>
            <person name="Hopkins J.F."/>
            <person name="Rensing S.A."/>
            <person name="Schmutz J."/>
            <person name="Symeonidi A."/>
            <person name="Elias M."/>
            <person name="Eveleigh R.J."/>
            <person name="Herman E.K."/>
            <person name="Klute M.J."/>
            <person name="Nakayama T."/>
            <person name="Obornik M."/>
            <person name="Reyes-Prieto A."/>
            <person name="Armbrust E.V."/>
            <person name="Aves S.J."/>
            <person name="Beiko R.G."/>
            <person name="Coutinho P."/>
            <person name="Dacks J.B."/>
            <person name="Durnford D.G."/>
            <person name="Fast N.M."/>
            <person name="Green B.R."/>
            <person name="Grisdale C."/>
            <person name="Hempe F."/>
            <person name="Henrissat B."/>
            <person name="Hoppner M.P."/>
            <person name="Ishida K.-I."/>
            <person name="Kim E."/>
            <person name="Koreny L."/>
            <person name="Kroth P.G."/>
            <person name="Liu Y."/>
            <person name="Malik S.-B."/>
            <person name="Maier U.G."/>
            <person name="McRose D."/>
            <person name="Mock T."/>
            <person name="Neilson J.A."/>
            <person name="Onodera N.T."/>
            <person name="Poole A.M."/>
            <person name="Pritham E.J."/>
            <person name="Richards T.A."/>
            <person name="Rocap G."/>
            <person name="Roy S.W."/>
            <person name="Sarai C."/>
            <person name="Schaack S."/>
            <person name="Shirato S."/>
            <person name="Slamovits C.H."/>
            <person name="Spencer D.F."/>
            <person name="Suzuki S."/>
            <person name="Worden A.Z."/>
            <person name="Zauner S."/>
            <person name="Barry K."/>
            <person name="Bell C."/>
            <person name="Bharti A.K."/>
            <person name="Crow J.A."/>
            <person name="Grimwood J."/>
            <person name="Kramer R."/>
            <person name="Lindquist E."/>
            <person name="Lucas S."/>
            <person name="Salamov A."/>
            <person name="McFadden G.I."/>
            <person name="Lane C.E."/>
            <person name="Keeling P.J."/>
            <person name="Gray M.W."/>
            <person name="Grigoriev I.V."/>
            <person name="Archibald J.M."/>
        </authorList>
    </citation>
    <scope>NUCLEOTIDE SEQUENCE</scope>
    <source>
        <strain evidence="5">CCMP2712</strain>
    </source>
</reference>
<feature type="domain" description="Allantoicase" evidence="2">
    <location>
        <begin position="20"/>
        <end position="199"/>
    </location>
</feature>
<dbReference type="GeneID" id="17301887"/>
<reference evidence="3 5" key="1">
    <citation type="journal article" date="2012" name="Nature">
        <title>Algal genomes reveal evolutionary mosaicism and the fate of nucleomorphs.</title>
        <authorList>
            <consortium name="DOE Joint Genome Institute"/>
            <person name="Curtis B.A."/>
            <person name="Tanifuji G."/>
            <person name="Burki F."/>
            <person name="Gruber A."/>
            <person name="Irimia M."/>
            <person name="Maruyama S."/>
            <person name="Arias M.C."/>
            <person name="Ball S.G."/>
            <person name="Gile G.H."/>
            <person name="Hirakawa Y."/>
            <person name="Hopkins J.F."/>
            <person name="Kuo A."/>
            <person name="Rensing S.A."/>
            <person name="Schmutz J."/>
            <person name="Symeonidi A."/>
            <person name="Elias M."/>
            <person name="Eveleigh R.J."/>
            <person name="Herman E.K."/>
            <person name="Klute M.J."/>
            <person name="Nakayama T."/>
            <person name="Obornik M."/>
            <person name="Reyes-Prieto A."/>
            <person name="Armbrust E.V."/>
            <person name="Aves S.J."/>
            <person name="Beiko R.G."/>
            <person name="Coutinho P."/>
            <person name="Dacks J.B."/>
            <person name="Durnford D.G."/>
            <person name="Fast N.M."/>
            <person name="Green B.R."/>
            <person name="Grisdale C.J."/>
            <person name="Hempel F."/>
            <person name="Henrissat B."/>
            <person name="Hoppner M.P."/>
            <person name="Ishida K."/>
            <person name="Kim E."/>
            <person name="Koreny L."/>
            <person name="Kroth P.G."/>
            <person name="Liu Y."/>
            <person name="Malik S.B."/>
            <person name="Maier U.G."/>
            <person name="McRose D."/>
            <person name="Mock T."/>
            <person name="Neilson J.A."/>
            <person name="Onodera N.T."/>
            <person name="Poole A.M."/>
            <person name="Pritham E.J."/>
            <person name="Richards T.A."/>
            <person name="Rocap G."/>
            <person name="Roy S.W."/>
            <person name="Sarai C."/>
            <person name="Schaack S."/>
            <person name="Shirato S."/>
            <person name="Slamovits C.H."/>
            <person name="Spencer D.F."/>
            <person name="Suzuki S."/>
            <person name="Worden A.Z."/>
            <person name="Zauner S."/>
            <person name="Barry K."/>
            <person name="Bell C."/>
            <person name="Bharti A.K."/>
            <person name="Crow J.A."/>
            <person name="Grimwood J."/>
            <person name="Kramer R."/>
            <person name="Lindquist E."/>
            <person name="Lucas S."/>
            <person name="Salamov A."/>
            <person name="McFadden G.I."/>
            <person name="Lane C.E."/>
            <person name="Keeling P.J."/>
            <person name="Gray M.W."/>
            <person name="Grigoriev I.V."/>
            <person name="Archibald J.M."/>
        </authorList>
    </citation>
    <scope>NUCLEOTIDE SEQUENCE</scope>
    <source>
        <strain evidence="3 5">CCMP2712</strain>
    </source>
</reference>
<keyword evidence="5" id="KW-1185">Reference proteome</keyword>
<evidence type="ECO:0000256" key="1">
    <source>
        <dbReference type="ARBA" id="ARBA00009242"/>
    </source>
</evidence>
<proteinExistence type="inferred from homology"/>
<dbReference type="GO" id="GO:0004037">
    <property type="term" value="F:allantoicase activity"/>
    <property type="evidence" value="ECO:0007669"/>
    <property type="project" value="InterPro"/>
</dbReference>
<dbReference type="OMA" id="MDDGWET"/>
<dbReference type="KEGG" id="gtt:GUITHDRAFT_71482"/>
<dbReference type="InterPro" id="IPR008979">
    <property type="entry name" value="Galactose-bd-like_sf"/>
</dbReference>
<dbReference type="RefSeq" id="XP_005832164.1">
    <property type="nucleotide sequence ID" value="XM_005832107.1"/>
</dbReference>
<dbReference type="PANTHER" id="PTHR12045">
    <property type="entry name" value="ALLANTOICASE"/>
    <property type="match status" value="1"/>
</dbReference>
<dbReference type="OrthoDB" id="10266039at2759"/>
<dbReference type="EnsemblProtists" id="EKX45184">
    <property type="protein sequence ID" value="EKX45184"/>
    <property type="gene ID" value="GUITHDRAFT_71482"/>
</dbReference>
<dbReference type="EMBL" id="JH993000">
    <property type="protein sequence ID" value="EKX45184.1"/>
    <property type="molecule type" value="Genomic_DNA"/>
</dbReference>
<dbReference type="InterPro" id="IPR015908">
    <property type="entry name" value="Allantoicase_dom"/>
</dbReference>
<feature type="domain" description="Allantoicase" evidence="2">
    <location>
        <begin position="222"/>
        <end position="371"/>
    </location>
</feature>
<dbReference type="STRING" id="905079.L1JAQ9"/>
<dbReference type="Proteomes" id="UP000011087">
    <property type="component" value="Unassembled WGS sequence"/>
</dbReference>
<protein>
    <recommendedName>
        <fullName evidence="2">Allantoicase domain-containing protein</fullName>
    </recommendedName>
</protein>
<comment type="similarity">
    <text evidence="1">Belongs to the allantoicase family.</text>
</comment>
<dbReference type="HOGENOM" id="CLU_038797_1_2_1"/>
<dbReference type="eggNOG" id="KOG4145">
    <property type="taxonomic scope" value="Eukaryota"/>
</dbReference>
<organism evidence="3">
    <name type="scientific">Guillardia theta (strain CCMP2712)</name>
    <name type="common">Cryptophyte</name>
    <dbReference type="NCBI Taxonomy" id="905079"/>
    <lineage>
        <taxon>Eukaryota</taxon>
        <taxon>Cryptophyceae</taxon>
        <taxon>Pyrenomonadales</taxon>
        <taxon>Geminigeraceae</taxon>
        <taxon>Guillardia</taxon>
    </lineage>
</organism>
<dbReference type="SUPFAM" id="SSF49785">
    <property type="entry name" value="Galactose-binding domain-like"/>
    <property type="match status" value="2"/>
</dbReference>
<gene>
    <name evidence="3" type="ORF">GUITHDRAFT_71482</name>
</gene>
<accession>L1JAQ9</accession>
<evidence type="ECO:0000259" key="2">
    <source>
        <dbReference type="Pfam" id="PF03561"/>
    </source>
</evidence>
<dbReference type="PIRSF" id="PIRSF016516">
    <property type="entry name" value="Allantoicase"/>
    <property type="match status" value="1"/>
</dbReference>
<dbReference type="Gene3D" id="2.60.120.260">
    <property type="entry name" value="Galactose-binding domain-like"/>
    <property type="match status" value="2"/>
</dbReference>
<dbReference type="InterPro" id="IPR005164">
    <property type="entry name" value="Allantoicase"/>
</dbReference>
<dbReference type="GO" id="GO:0000256">
    <property type="term" value="P:allantoin catabolic process"/>
    <property type="evidence" value="ECO:0007669"/>
    <property type="project" value="InterPro"/>
</dbReference>
<dbReference type="PANTHER" id="PTHR12045:SF3">
    <property type="entry name" value="INACTIVE ALLANTOICASE-RELATED"/>
    <property type="match status" value="1"/>
</dbReference>
<evidence type="ECO:0000313" key="5">
    <source>
        <dbReference type="Proteomes" id="UP000011087"/>
    </source>
</evidence>
<dbReference type="HAMAP" id="MF_00813">
    <property type="entry name" value="Allantoicase"/>
    <property type="match status" value="1"/>
</dbReference>
<dbReference type="Pfam" id="PF03561">
    <property type="entry name" value="Allantoicase"/>
    <property type="match status" value="2"/>
</dbReference>
<dbReference type="PaxDb" id="55529-EKX45184"/>